<comment type="caution">
    <text evidence="2">The sequence shown here is derived from an EMBL/GenBank/DDBJ whole genome shotgun (WGS) entry which is preliminary data.</text>
</comment>
<gene>
    <name evidence="2" type="ORF">SLS62_000908</name>
</gene>
<proteinExistence type="predicted"/>
<dbReference type="AlphaFoldDB" id="A0AAN9V1V7"/>
<name>A0AAN9V1V7_9PEZI</name>
<protein>
    <submittedName>
        <fullName evidence="2">Uncharacterized protein</fullName>
    </submittedName>
</protein>
<evidence type="ECO:0000313" key="3">
    <source>
        <dbReference type="Proteomes" id="UP001320420"/>
    </source>
</evidence>
<feature type="region of interest" description="Disordered" evidence="1">
    <location>
        <begin position="310"/>
        <end position="330"/>
    </location>
</feature>
<dbReference type="Proteomes" id="UP001320420">
    <property type="component" value="Unassembled WGS sequence"/>
</dbReference>
<dbReference type="EMBL" id="JAKJXP020000004">
    <property type="protein sequence ID" value="KAK7756892.1"/>
    <property type="molecule type" value="Genomic_DNA"/>
</dbReference>
<feature type="region of interest" description="Disordered" evidence="1">
    <location>
        <begin position="1"/>
        <end position="55"/>
    </location>
</feature>
<feature type="region of interest" description="Disordered" evidence="1">
    <location>
        <begin position="198"/>
        <end position="230"/>
    </location>
</feature>
<evidence type="ECO:0000313" key="2">
    <source>
        <dbReference type="EMBL" id="KAK7756892.1"/>
    </source>
</evidence>
<keyword evidence="3" id="KW-1185">Reference proteome</keyword>
<sequence>MEGSSKGGSSESGANRGSDNPLKRRRSSEEYNLDEDINDEDDGDNRRPLKMRGNAPSDILRMEKCLVELREHRQQAEPCEKGTPRQQYGISDEQWAALDKLGRNRKNITVPASMKWMNMWDVISRGQPRPASAYIEETRTFRTRPESEEFSRIYTNLVDRQIKTGNIPTEIDSSVVQMFIELGRISFDVVCSKTGPPALLDGTSSVNTRRPSNPESPITPSRDESDQAQAASQLQIALTSLQQPTKSNPAPHFPDLSQGLDVNQFSLDGISNATYPAPSSVGDGDFHMATLQLGVGDQFHPDVPEYSWHPTLIHGSGQPDEFNPLNGFSQ</sequence>
<feature type="compositionally biased region" description="Polar residues" evidence="1">
    <location>
        <begin position="202"/>
        <end position="219"/>
    </location>
</feature>
<organism evidence="2 3">
    <name type="scientific">Diatrype stigma</name>
    <dbReference type="NCBI Taxonomy" id="117547"/>
    <lineage>
        <taxon>Eukaryota</taxon>
        <taxon>Fungi</taxon>
        <taxon>Dikarya</taxon>
        <taxon>Ascomycota</taxon>
        <taxon>Pezizomycotina</taxon>
        <taxon>Sordariomycetes</taxon>
        <taxon>Xylariomycetidae</taxon>
        <taxon>Xylariales</taxon>
        <taxon>Diatrypaceae</taxon>
        <taxon>Diatrype</taxon>
    </lineage>
</organism>
<reference evidence="2 3" key="1">
    <citation type="submission" date="2024-02" db="EMBL/GenBank/DDBJ databases">
        <title>De novo assembly and annotation of 12 fungi associated with fruit tree decline syndrome in Ontario, Canada.</title>
        <authorList>
            <person name="Sulman M."/>
            <person name="Ellouze W."/>
            <person name="Ilyukhin E."/>
        </authorList>
    </citation>
    <scope>NUCLEOTIDE SEQUENCE [LARGE SCALE GENOMIC DNA]</scope>
    <source>
        <strain evidence="2 3">M11/M66-122</strain>
    </source>
</reference>
<accession>A0AAN9V1V7</accession>
<feature type="compositionally biased region" description="Low complexity" evidence="1">
    <location>
        <begin position="1"/>
        <end position="13"/>
    </location>
</feature>
<evidence type="ECO:0000256" key="1">
    <source>
        <dbReference type="SAM" id="MobiDB-lite"/>
    </source>
</evidence>
<feature type="compositionally biased region" description="Acidic residues" evidence="1">
    <location>
        <begin position="31"/>
        <end position="43"/>
    </location>
</feature>